<evidence type="ECO:0000256" key="19">
    <source>
        <dbReference type="PIRSR" id="PIRSR006135-2"/>
    </source>
</evidence>
<name>A0A0A8B4C5_9ACTN</name>
<comment type="catalytic activity">
    <reaction evidence="1">
        <text>adenosylcob(III)inamide + ATP = adenosylcob(III)inamide phosphate + ADP + H(+)</text>
        <dbReference type="Rhea" id="RHEA:15769"/>
        <dbReference type="ChEBI" id="CHEBI:2480"/>
        <dbReference type="ChEBI" id="CHEBI:15378"/>
        <dbReference type="ChEBI" id="CHEBI:30616"/>
        <dbReference type="ChEBI" id="CHEBI:58502"/>
        <dbReference type="ChEBI" id="CHEBI:456216"/>
        <dbReference type="EC" id="2.7.1.156"/>
    </reaction>
</comment>
<dbReference type="InterPro" id="IPR027417">
    <property type="entry name" value="P-loop_NTPase"/>
</dbReference>
<dbReference type="UniPathway" id="UPA00148">
    <property type="reaction ID" value="UER00236"/>
</dbReference>
<evidence type="ECO:0000256" key="13">
    <source>
        <dbReference type="ARBA" id="ARBA00022777"/>
    </source>
</evidence>
<keyword evidence="11" id="KW-0808">Transferase</keyword>
<protein>
    <recommendedName>
        <fullName evidence="16">Adenosylcobinamide kinase</fullName>
        <ecNumber evidence="8">2.7.1.156</ecNumber>
        <ecNumber evidence="9">2.7.7.62</ecNumber>
    </recommendedName>
    <alternativeName>
        <fullName evidence="17">Adenosylcobinamide-phosphate guanylyltransferase</fullName>
    </alternativeName>
</protein>
<comment type="catalytic activity">
    <reaction evidence="3">
        <text>adenosylcob(III)inamide + GTP = adenosylcob(III)inamide phosphate + GDP + H(+)</text>
        <dbReference type="Rhea" id="RHEA:15765"/>
        <dbReference type="ChEBI" id="CHEBI:2480"/>
        <dbReference type="ChEBI" id="CHEBI:15378"/>
        <dbReference type="ChEBI" id="CHEBI:37565"/>
        <dbReference type="ChEBI" id="CHEBI:58189"/>
        <dbReference type="ChEBI" id="CHEBI:58502"/>
        <dbReference type="EC" id="2.7.1.156"/>
    </reaction>
</comment>
<feature type="active site" description="GMP-histidine intermediate" evidence="18">
    <location>
        <position position="48"/>
    </location>
</feature>
<dbReference type="InterPro" id="IPR003203">
    <property type="entry name" value="CobU/CobP"/>
</dbReference>
<keyword evidence="15 19" id="KW-0342">GTP-binding</keyword>
<evidence type="ECO:0000256" key="6">
    <source>
        <dbReference type="ARBA" id="ARBA00005159"/>
    </source>
</evidence>
<evidence type="ECO:0000256" key="12">
    <source>
        <dbReference type="ARBA" id="ARBA00022741"/>
    </source>
</evidence>
<dbReference type="Proteomes" id="UP000031121">
    <property type="component" value="Chromosome"/>
</dbReference>
<evidence type="ECO:0000256" key="10">
    <source>
        <dbReference type="ARBA" id="ARBA00022573"/>
    </source>
</evidence>
<evidence type="ECO:0000256" key="7">
    <source>
        <dbReference type="ARBA" id="ARBA00007490"/>
    </source>
</evidence>
<evidence type="ECO:0000256" key="17">
    <source>
        <dbReference type="ARBA" id="ARBA00030571"/>
    </source>
</evidence>
<sequence length="183" mass="19394">MLILVTGGAASGKSAFAEKLAAHRPHPRYYLATMSPEGTAAQEKIERHRSLRAGRGFRVIERERDLSSLELPADARTGTVLVEDLGNLVANELFSPEVRSCPTEEDAFFAAQRAADGVFHLAGQCAQLIAVTIESGLGAPAPSPETERYLQALGRAGCLVAARADEVHVCTAGIPVCIKGGTR</sequence>
<comment type="pathway">
    <text evidence="6">Cofactor biosynthesis; adenosylcobalamin biosynthesis; adenosylcobalamin from cob(II)yrinate a,c-diamide: step 5/7.</text>
</comment>
<dbReference type="PANTHER" id="PTHR34848:SF1">
    <property type="entry name" value="BIFUNCTIONAL ADENOSYLCOBALAMIN BIOSYNTHESIS PROTEIN COBU"/>
    <property type="match status" value="1"/>
</dbReference>
<feature type="binding site" evidence="19">
    <location>
        <position position="61"/>
    </location>
    <ligand>
        <name>GTP</name>
        <dbReference type="ChEBI" id="CHEBI:37565"/>
    </ligand>
</feature>
<evidence type="ECO:0000256" key="11">
    <source>
        <dbReference type="ARBA" id="ARBA00022679"/>
    </source>
</evidence>
<dbReference type="Gene3D" id="3.40.50.300">
    <property type="entry name" value="P-loop containing nucleotide triphosphate hydrolases"/>
    <property type="match status" value="1"/>
</dbReference>
<dbReference type="OrthoDB" id="9788370at2"/>
<evidence type="ECO:0000256" key="9">
    <source>
        <dbReference type="ARBA" id="ARBA00012523"/>
    </source>
</evidence>
<reference evidence="21" key="1">
    <citation type="submission" date="2014-08" db="EMBL/GenBank/DDBJ databases">
        <title>Coriobacteriaceae sp. complete genome.</title>
        <authorList>
            <person name="Looft T."/>
            <person name="Bayles D.O."/>
            <person name="Stanton T.B."/>
        </authorList>
    </citation>
    <scope>NUCLEOTIDE SEQUENCE [LARGE SCALE GENOMIC DNA]</scope>
    <source>
        <strain evidence="21">68-1-3</strain>
    </source>
</reference>
<evidence type="ECO:0000256" key="1">
    <source>
        <dbReference type="ARBA" id="ARBA00000312"/>
    </source>
</evidence>
<accession>A0A0A8B4C5</accession>
<dbReference type="PANTHER" id="PTHR34848">
    <property type="match status" value="1"/>
</dbReference>
<evidence type="ECO:0000256" key="3">
    <source>
        <dbReference type="ARBA" id="ARBA00001522"/>
    </source>
</evidence>
<dbReference type="GO" id="GO:0043752">
    <property type="term" value="F:adenosylcobinamide kinase activity"/>
    <property type="evidence" value="ECO:0007669"/>
    <property type="project" value="UniProtKB-EC"/>
</dbReference>
<evidence type="ECO:0000256" key="18">
    <source>
        <dbReference type="PIRSR" id="PIRSR006135-1"/>
    </source>
</evidence>
<reference evidence="20 21" key="2">
    <citation type="journal article" date="2015" name="Genome Announc.">
        <title>Complete Genome Sequence of Coriobacteriaceae Strain 68-1-3, a Novel Mucus-Degrading Isolate from the Swine Intestinal Tract.</title>
        <authorList>
            <person name="Looft T."/>
            <person name="Bayles D.O."/>
            <person name="Alt D.P."/>
            <person name="Stanton T.B."/>
        </authorList>
    </citation>
    <scope>NUCLEOTIDE SEQUENCE [LARGE SCALE GENOMIC DNA]</scope>
    <source>
        <strain evidence="20 21">68-1-3</strain>
    </source>
</reference>
<dbReference type="HOGENOM" id="CLU_094161_1_1_11"/>
<dbReference type="GO" id="GO:0008820">
    <property type="term" value="F:cobinamide phosphate guanylyltransferase activity"/>
    <property type="evidence" value="ECO:0007669"/>
    <property type="project" value="UniProtKB-EC"/>
</dbReference>
<keyword evidence="10" id="KW-0169">Cobalamin biosynthesis</keyword>
<feature type="binding site" evidence="19">
    <location>
        <begin position="49"/>
        <end position="52"/>
    </location>
    <ligand>
        <name>GTP</name>
        <dbReference type="ChEBI" id="CHEBI:37565"/>
    </ligand>
</feature>
<keyword evidence="21" id="KW-1185">Reference proteome</keyword>
<comment type="pathway">
    <text evidence="5">Cofactor biosynthesis; adenosylcobalamin biosynthesis; adenosylcobalamin from cob(II)yrinate a,c-diamide: step 6/7.</text>
</comment>
<dbReference type="GO" id="GO:0009236">
    <property type="term" value="P:cobalamin biosynthetic process"/>
    <property type="evidence" value="ECO:0007669"/>
    <property type="project" value="UniProtKB-UniPathway"/>
</dbReference>
<evidence type="ECO:0000256" key="15">
    <source>
        <dbReference type="ARBA" id="ARBA00023134"/>
    </source>
</evidence>
<evidence type="ECO:0000256" key="14">
    <source>
        <dbReference type="ARBA" id="ARBA00022840"/>
    </source>
</evidence>
<evidence type="ECO:0000256" key="16">
    <source>
        <dbReference type="ARBA" id="ARBA00029570"/>
    </source>
</evidence>
<comment type="catalytic activity">
    <reaction evidence="2">
        <text>adenosylcob(III)inamide phosphate + GTP + H(+) = adenosylcob(III)inamide-GDP + diphosphate</text>
        <dbReference type="Rhea" id="RHEA:22712"/>
        <dbReference type="ChEBI" id="CHEBI:15378"/>
        <dbReference type="ChEBI" id="CHEBI:33019"/>
        <dbReference type="ChEBI" id="CHEBI:37565"/>
        <dbReference type="ChEBI" id="CHEBI:58502"/>
        <dbReference type="ChEBI" id="CHEBI:60487"/>
        <dbReference type="EC" id="2.7.7.62"/>
    </reaction>
</comment>
<feature type="binding site" evidence="19">
    <location>
        <begin position="7"/>
        <end position="14"/>
    </location>
    <ligand>
        <name>GTP</name>
        <dbReference type="ChEBI" id="CHEBI:37565"/>
    </ligand>
</feature>
<dbReference type="STRING" id="1531429.JI75_05420"/>
<feature type="binding site" evidence="19">
    <location>
        <position position="83"/>
    </location>
    <ligand>
        <name>GTP</name>
        <dbReference type="ChEBI" id="CHEBI:37565"/>
    </ligand>
</feature>
<gene>
    <name evidence="20" type="ORF">JI75_05420</name>
</gene>
<dbReference type="RefSeq" id="WP_039689332.1">
    <property type="nucleotide sequence ID" value="NZ_CP009302.1"/>
</dbReference>
<comment type="similarity">
    <text evidence="7">Belongs to the CobU/CobP family.</text>
</comment>
<evidence type="ECO:0000256" key="8">
    <source>
        <dbReference type="ARBA" id="ARBA00012016"/>
    </source>
</evidence>
<evidence type="ECO:0000313" key="21">
    <source>
        <dbReference type="Proteomes" id="UP000031121"/>
    </source>
</evidence>
<dbReference type="AlphaFoldDB" id="A0A0A8B4C5"/>
<dbReference type="KEGG" id="cbac:JI75_05420"/>
<dbReference type="PIRSF" id="PIRSF006135">
    <property type="entry name" value="CobU"/>
    <property type="match status" value="1"/>
</dbReference>
<dbReference type="GO" id="GO:0005525">
    <property type="term" value="F:GTP binding"/>
    <property type="evidence" value="ECO:0007669"/>
    <property type="project" value="UniProtKB-KW"/>
</dbReference>
<dbReference type="EC" id="2.7.7.62" evidence="9"/>
<dbReference type="GO" id="GO:0005524">
    <property type="term" value="F:ATP binding"/>
    <property type="evidence" value="ECO:0007669"/>
    <property type="project" value="UniProtKB-KW"/>
</dbReference>
<dbReference type="EMBL" id="CP009302">
    <property type="protein sequence ID" value="AJC12189.1"/>
    <property type="molecule type" value="Genomic_DNA"/>
</dbReference>
<keyword evidence="12 19" id="KW-0547">Nucleotide-binding</keyword>
<dbReference type="EC" id="2.7.1.156" evidence="8"/>
<evidence type="ECO:0000256" key="5">
    <source>
        <dbReference type="ARBA" id="ARBA00004692"/>
    </source>
</evidence>
<dbReference type="Pfam" id="PF02283">
    <property type="entry name" value="CobU"/>
    <property type="match status" value="1"/>
</dbReference>
<evidence type="ECO:0000313" key="20">
    <source>
        <dbReference type="EMBL" id="AJC12189.1"/>
    </source>
</evidence>
<keyword evidence="13" id="KW-0418">Kinase</keyword>
<organism evidence="20 21">
    <name type="scientific">Berryella intestinalis</name>
    <dbReference type="NCBI Taxonomy" id="1531429"/>
    <lineage>
        <taxon>Bacteria</taxon>
        <taxon>Bacillati</taxon>
        <taxon>Actinomycetota</taxon>
        <taxon>Coriobacteriia</taxon>
        <taxon>Eggerthellales</taxon>
        <taxon>Eggerthellaceae</taxon>
        <taxon>Berryella</taxon>
    </lineage>
</organism>
<proteinExistence type="inferred from homology"/>
<evidence type="ECO:0000256" key="4">
    <source>
        <dbReference type="ARBA" id="ARBA00003889"/>
    </source>
</evidence>
<comment type="function">
    <text evidence="4">Catalyzes ATP-dependent phosphorylation of adenosylcobinamide and addition of GMP to adenosylcobinamide phosphate.</text>
</comment>
<evidence type="ECO:0000256" key="2">
    <source>
        <dbReference type="ARBA" id="ARBA00000711"/>
    </source>
</evidence>
<dbReference type="SUPFAM" id="SSF52540">
    <property type="entry name" value="P-loop containing nucleoside triphosphate hydrolases"/>
    <property type="match status" value="1"/>
</dbReference>
<keyword evidence="14" id="KW-0067">ATP-binding</keyword>